<reference evidence="2" key="1">
    <citation type="submission" date="2021-01" db="EMBL/GenBank/DDBJ databases">
        <title>Fulvivirga kasyanovii gen. nov., sp nov., a novel member of the phylum Bacteroidetes isolated from seawater in a mussel farm.</title>
        <authorList>
            <person name="Zhao L.-H."/>
            <person name="Wang Z.-J."/>
        </authorList>
    </citation>
    <scope>NUCLEOTIDE SEQUENCE</scope>
    <source>
        <strain evidence="2">2943</strain>
    </source>
</reference>
<dbReference type="InterPro" id="IPR018673">
    <property type="entry name" value="DUF2141"/>
</dbReference>
<protein>
    <submittedName>
        <fullName evidence="2">DUF2141 domain-containing protein</fullName>
    </submittedName>
</protein>
<organism evidence="2 3">
    <name type="scientific">Fulvivirga sediminis</name>
    <dbReference type="NCBI Taxonomy" id="2803949"/>
    <lineage>
        <taxon>Bacteria</taxon>
        <taxon>Pseudomonadati</taxon>
        <taxon>Bacteroidota</taxon>
        <taxon>Cytophagia</taxon>
        <taxon>Cytophagales</taxon>
        <taxon>Fulvivirgaceae</taxon>
        <taxon>Fulvivirga</taxon>
    </lineage>
</organism>
<name>A0A937F726_9BACT</name>
<gene>
    <name evidence="2" type="ORF">JL102_15540</name>
</gene>
<feature type="chain" id="PRO_5037805073" evidence="1">
    <location>
        <begin position="19"/>
        <end position="137"/>
    </location>
</feature>
<evidence type="ECO:0000313" key="3">
    <source>
        <dbReference type="Proteomes" id="UP000659388"/>
    </source>
</evidence>
<dbReference type="RefSeq" id="WP_202245345.1">
    <property type="nucleotide sequence ID" value="NZ_JAESIY010000008.1"/>
</dbReference>
<dbReference type="EMBL" id="JAESIY010000008">
    <property type="protein sequence ID" value="MBL3657561.1"/>
    <property type="molecule type" value="Genomic_DNA"/>
</dbReference>
<feature type="signal peptide" evidence="1">
    <location>
        <begin position="1"/>
        <end position="18"/>
    </location>
</feature>
<comment type="caution">
    <text evidence="2">The sequence shown here is derived from an EMBL/GenBank/DDBJ whole genome shotgun (WGS) entry which is preliminary data.</text>
</comment>
<evidence type="ECO:0000313" key="2">
    <source>
        <dbReference type="EMBL" id="MBL3657561.1"/>
    </source>
</evidence>
<sequence>MKTILFILALAVAVAAKAQDTFSLTVEVKGTFSNKGELKAALFNNSADYLKNPYKAIAINLETEENHSVVFEDLPAGEYAISVIHDANKNGKLDFGNMGPTEAYGFSNNPPSMYGPAEYAKAKLDLTQDLTITITIQ</sequence>
<dbReference type="AlphaFoldDB" id="A0A937F726"/>
<accession>A0A937F726</accession>
<proteinExistence type="predicted"/>
<dbReference type="Pfam" id="PF09912">
    <property type="entry name" value="DUF2141"/>
    <property type="match status" value="1"/>
</dbReference>
<evidence type="ECO:0000256" key="1">
    <source>
        <dbReference type="SAM" id="SignalP"/>
    </source>
</evidence>
<keyword evidence="1" id="KW-0732">Signal</keyword>
<keyword evidence="3" id="KW-1185">Reference proteome</keyword>
<dbReference type="Proteomes" id="UP000659388">
    <property type="component" value="Unassembled WGS sequence"/>
</dbReference>